<dbReference type="NCBIfam" id="NF009044">
    <property type="entry name" value="PRK12378.1"/>
    <property type="match status" value="1"/>
</dbReference>
<reference evidence="9" key="2">
    <citation type="journal article" date="2021" name="PeerJ">
        <title>Extensive microbial diversity within the chicken gut microbiome revealed by metagenomics and culture.</title>
        <authorList>
            <person name="Gilroy R."/>
            <person name="Ravi A."/>
            <person name="Getino M."/>
            <person name="Pursley I."/>
            <person name="Horton D.L."/>
            <person name="Alikhan N.F."/>
            <person name="Baker D."/>
            <person name="Gharbi K."/>
            <person name="Hall N."/>
            <person name="Watson M."/>
            <person name="Adriaenssens E.M."/>
            <person name="Foster-Nyarko E."/>
            <person name="Jarju S."/>
            <person name="Secka A."/>
            <person name="Antonio M."/>
            <person name="Oren A."/>
            <person name="Chaudhuri R.R."/>
            <person name="La Ragione R."/>
            <person name="Hildebrand F."/>
            <person name="Pallen M.J."/>
        </authorList>
    </citation>
    <scope>NUCLEOTIDE SEQUENCE</scope>
    <source>
        <strain evidence="9">ChiHjej12B11-7776</strain>
    </source>
</reference>
<evidence type="ECO:0000259" key="8">
    <source>
        <dbReference type="Pfam" id="PF20772"/>
    </source>
</evidence>
<comment type="similarity">
    <text evidence="1 6">Belongs to the TACO1 family.</text>
</comment>
<dbReference type="InterPro" id="IPR049083">
    <property type="entry name" value="TACO1_YebC_N"/>
</dbReference>
<reference evidence="9" key="1">
    <citation type="submission" date="2020-10" db="EMBL/GenBank/DDBJ databases">
        <authorList>
            <person name="Gilroy R."/>
        </authorList>
    </citation>
    <scope>NUCLEOTIDE SEQUENCE</scope>
    <source>
        <strain evidence="9">ChiHjej12B11-7776</strain>
    </source>
</reference>
<dbReference type="GO" id="GO:0006355">
    <property type="term" value="P:regulation of DNA-templated transcription"/>
    <property type="evidence" value="ECO:0007669"/>
    <property type="project" value="UniProtKB-UniRule"/>
</dbReference>
<dbReference type="Proteomes" id="UP000886852">
    <property type="component" value="Unassembled WGS sequence"/>
</dbReference>
<evidence type="ECO:0000256" key="6">
    <source>
        <dbReference type="HAMAP-Rule" id="MF_00693"/>
    </source>
</evidence>
<dbReference type="GO" id="GO:0003677">
    <property type="term" value="F:DNA binding"/>
    <property type="evidence" value="ECO:0007669"/>
    <property type="project" value="UniProtKB-UniRule"/>
</dbReference>
<dbReference type="NCBIfam" id="NF001030">
    <property type="entry name" value="PRK00110.1"/>
    <property type="match status" value="1"/>
</dbReference>
<keyword evidence="5 6" id="KW-0804">Transcription</keyword>
<proteinExistence type="inferred from homology"/>
<name>A0A9D1MWQ8_9BACT</name>
<gene>
    <name evidence="9" type="ORF">IAC72_00880</name>
</gene>
<dbReference type="InterPro" id="IPR026564">
    <property type="entry name" value="Transcrip_reg_TACO1-like_dom3"/>
</dbReference>
<sequence length="245" mass="26399">MSGHSKWNNIKNKKAKGDAARSKIFTKIGREIAVAVKAGGADPNTNSKLYDVVQKAKANNMPNDNITRSIKKASGELSAVDYVEMTYEGYGIGGSAVIVECLTDNKNRTAGDVRCAFDKNGGSLGQTNCVSYMFNRTGVVVAENTVGLDEDSAFELAIESGAEDVTVEDGMVEMTCEPSALASVRDAVVAKGLNLVSAEMSWLPQTMVSLEGDNLVKFRRMLDTLEDNDDVQNVYHNVALPDDEE</sequence>
<keyword evidence="4 6" id="KW-0238">DNA-binding</keyword>
<dbReference type="NCBIfam" id="TIGR01033">
    <property type="entry name" value="YebC/PmpR family DNA-binding transcriptional regulator"/>
    <property type="match status" value="1"/>
</dbReference>
<organism evidence="9 10">
    <name type="scientific">Candidatus Fimimonas merdipullorum</name>
    <dbReference type="NCBI Taxonomy" id="2840822"/>
    <lineage>
        <taxon>Bacteria</taxon>
        <taxon>Pseudomonadati</taxon>
        <taxon>Myxococcota</taxon>
        <taxon>Myxococcia</taxon>
        <taxon>Myxococcales</taxon>
        <taxon>Cystobacterineae</taxon>
        <taxon>Myxococcaceae</taxon>
        <taxon>Myxococcaceae incertae sedis</taxon>
        <taxon>Candidatus Fimimonas</taxon>
    </lineage>
</organism>
<dbReference type="PANTHER" id="PTHR12532:SF6">
    <property type="entry name" value="TRANSCRIPTIONAL REGULATORY PROTEIN YEBC-RELATED"/>
    <property type="match status" value="1"/>
</dbReference>
<protein>
    <recommendedName>
        <fullName evidence="6">Probable transcriptional regulatory protein IAC72_00880</fullName>
    </recommendedName>
</protein>
<dbReference type="FunFam" id="1.10.10.200:FF:000002">
    <property type="entry name" value="Probable transcriptional regulatory protein CLM62_37755"/>
    <property type="match status" value="1"/>
</dbReference>
<dbReference type="InterPro" id="IPR029072">
    <property type="entry name" value="YebC-like"/>
</dbReference>
<comment type="subcellular location">
    <subcellularLocation>
        <location evidence="6">Cytoplasm</location>
    </subcellularLocation>
</comment>
<dbReference type="Pfam" id="PF01709">
    <property type="entry name" value="Transcrip_reg"/>
    <property type="match status" value="1"/>
</dbReference>
<dbReference type="InterPro" id="IPR002876">
    <property type="entry name" value="Transcrip_reg_TACO1-like"/>
</dbReference>
<dbReference type="Gene3D" id="3.30.70.980">
    <property type="match status" value="2"/>
</dbReference>
<evidence type="ECO:0000256" key="4">
    <source>
        <dbReference type="ARBA" id="ARBA00023125"/>
    </source>
</evidence>
<dbReference type="Gene3D" id="1.10.10.200">
    <property type="match status" value="1"/>
</dbReference>
<evidence type="ECO:0000256" key="3">
    <source>
        <dbReference type="ARBA" id="ARBA00023015"/>
    </source>
</evidence>
<feature type="domain" description="TACO1/YebC-like second and third" evidence="7">
    <location>
        <begin position="82"/>
        <end position="238"/>
    </location>
</feature>
<feature type="domain" description="TACO1/YebC-like N-terminal" evidence="8">
    <location>
        <begin position="5"/>
        <end position="76"/>
    </location>
</feature>
<evidence type="ECO:0000256" key="5">
    <source>
        <dbReference type="ARBA" id="ARBA00023163"/>
    </source>
</evidence>
<accession>A0A9D1MWQ8</accession>
<evidence type="ECO:0000313" key="9">
    <source>
        <dbReference type="EMBL" id="HIU90556.1"/>
    </source>
</evidence>
<evidence type="ECO:0000256" key="2">
    <source>
        <dbReference type="ARBA" id="ARBA00022490"/>
    </source>
</evidence>
<dbReference type="InterPro" id="IPR017856">
    <property type="entry name" value="Integrase-like_N"/>
</dbReference>
<dbReference type="HAMAP" id="MF_00693">
    <property type="entry name" value="Transcrip_reg_TACO1"/>
    <property type="match status" value="1"/>
</dbReference>
<evidence type="ECO:0000256" key="1">
    <source>
        <dbReference type="ARBA" id="ARBA00008724"/>
    </source>
</evidence>
<dbReference type="SUPFAM" id="SSF75625">
    <property type="entry name" value="YebC-like"/>
    <property type="match status" value="1"/>
</dbReference>
<keyword evidence="2 6" id="KW-0963">Cytoplasm</keyword>
<dbReference type="InterPro" id="IPR048300">
    <property type="entry name" value="TACO1_YebC-like_2nd/3rd_dom"/>
</dbReference>
<evidence type="ECO:0000313" key="10">
    <source>
        <dbReference type="Proteomes" id="UP000886852"/>
    </source>
</evidence>
<keyword evidence="3 6" id="KW-0805">Transcription regulation</keyword>
<dbReference type="GO" id="GO:0005829">
    <property type="term" value="C:cytosol"/>
    <property type="evidence" value="ECO:0007669"/>
    <property type="project" value="TreeGrafter"/>
</dbReference>
<comment type="caution">
    <text evidence="9">The sequence shown here is derived from an EMBL/GenBank/DDBJ whole genome shotgun (WGS) entry which is preliminary data.</text>
</comment>
<evidence type="ECO:0000259" key="7">
    <source>
        <dbReference type="Pfam" id="PF01709"/>
    </source>
</evidence>
<dbReference type="PANTHER" id="PTHR12532">
    <property type="entry name" value="TRANSLATIONAL ACTIVATOR OF CYTOCHROME C OXIDASE 1"/>
    <property type="match status" value="1"/>
</dbReference>
<dbReference type="Pfam" id="PF20772">
    <property type="entry name" value="TACO1_YebC_N"/>
    <property type="match status" value="1"/>
</dbReference>
<dbReference type="EMBL" id="DVOC01000017">
    <property type="protein sequence ID" value="HIU90556.1"/>
    <property type="molecule type" value="Genomic_DNA"/>
</dbReference>
<dbReference type="AlphaFoldDB" id="A0A9D1MWQ8"/>